<accession>A0ABW5HGA0</accession>
<dbReference type="InterPro" id="IPR037401">
    <property type="entry name" value="SnoaL-like"/>
</dbReference>
<dbReference type="SUPFAM" id="SSF54427">
    <property type="entry name" value="NTF2-like"/>
    <property type="match status" value="1"/>
</dbReference>
<feature type="domain" description="SnoaL-like" evidence="1">
    <location>
        <begin position="18"/>
        <end position="141"/>
    </location>
</feature>
<proteinExistence type="predicted"/>
<evidence type="ECO:0000313" key="2">
    <source>
        <dbReference type="EMBL" id="MFD2472117.1"/>
    </source>
</evidence>
<keyword evidence="3" id="KW-1185">Reference proteome</keyword>
<reference evidence="3" key="1">
    <citation type="journal article" date="2019" name="Int. J. Syst. Evol. Microbiol.">
        <title>The Global Catalogue of Microorganisms (GCM) 10K type strain sequencing project: providing services to taxonomists for standard genome sequencing and annotation.</title>
        <authorList>
            <consortium name="The Broad Institute Genomics Platform"/>
            <consortium name="The Broad Institute Genome Sequencing Center for Infectious Disease"/>
            <person name="Wu L."/>
            <person name="Ma J."/>
        </authorList>
    </citation>
    <scope>NUCLEOTIDE SEQUENCE [LARGE SCALE GENOMIC DNA]</scope>
    <source>
        <strain evidence="3">CGMCC 4.7641</strain>
    </source>
</reference>
<comment type="caution">
    <text evidence="2">The sequence shown here is derived from an EMBL/GenBank/DDBJ whole genome shotgun (WGS) entry which is preliminary data.</text>
</comment>
<name>A0ABW5HGA0_9PSEU</name>
<evidence type="ECO:0000313" key="3">
    <source>
        <dbReference type="Proteomes" id="UP001597483"/>
    </source>
</evidence>
<dbReference type="Gene3D" id="3.10.450.50">
    <property type="match status" value="1"/>
</dbReference>
<protein>
    <submittedName>
        <fullName evidence="2">Nuclear transport factor 2 family protein</fullName>
    </submittedName>
</protein>
<dbReference type="RefSeq" id="WP_378309522.1">
    <property type="nucleotide sequence ID" value="NZ_JBHUKS010000026.1"/>
</dbReference>
<evidence type="ECO:0000259" key="1">
    <source>
        <dbReference type="Pfam" id="PF13577"/>
    </source>
</evidence>
<gene>
    <name evidence="2" type="ORF">ACFSVL_32300</name>
</gene>
<dbReference type="Pfam" id="PF13577">
    <property type="entry name" value="SnoaL_4"/>
    <property type="match status" value="1"/>
</dbReference>
<organism evidence="2 3">
    <name type="scientific">Amycolatopsis silviterrae</name>
    <dbReference type="NCBI Taxonomy" id="1656914"/>
    <lineage>
        <taxon>Bacteria</taxon>
        <taxon>Bacillati</taxon>
        <taxon>Actinomycetota</taxon>
        <taxon>Actinomycetes</taxon>
        <taxon>Pseudonocardiales</taxon>
        <taxon>Pseudonocardiaceae</taxon>
        <taxon>Amycolatopsis</taxon>
    </lineage>
</organism>
<sequence>MTATTGDGTVAMVDAVVYAELQQFYAAQMQLLDDGAAEEWARTFTPDGVFEQNVLPQPWQGRHEIAAKMRGAVEKVAAKQLERRHWIGMVTARPAGPGVVRTRYYATVVQTPAGGSAEVHLSTRAEDVLVRSGDSWLVEHRSVWHDGSTAEG</sequence>
<dbReference type="EMBL" id="JBHUKS010000026">
    <property type="protein sequence ID" value="MFD2472117.1"/>
    <property type="molecule type" value="Genomic_DNA"/>
</dbReference>
<dbReference type="Proteomes" id="UP001597483">
    <property type="component" value="Unassembled WGS sequence"/>
</dbReference>
<dbReference type="InterPro" id="IPR032710">
    <property type="entry name" value="NTF2-like_dom_sf"/>
</dbReference>